<reference evidence="2" key="1">
    <citation type="journal article" date="2023" name="Front. Plant Sci.">
        <title>Chromosomal-level genome assembly of Melastoma candidum provides insights into trichome evolution.</title>
        <authorList>
            <person name="Zhong Y."/>
            <person name="Wu W."/>
            <person name="Sun C."/>
            <person name="Zou P."/>
            <person name="Liu Y."/>
            <person name="Dai S."/>
            <person name="Zhou R."/>
        </authorList>
    </citation>
    <scope>NUCLEOTIDE SEQUENCE [LARGE SCALE GENOMIC DNA]</scope>
</reference>
<sequence>MPWRPTTTLGTVWLTAEGAGREGERERETDSARGWKRGEEEVVGEGEEEEKSRKKRRREKRKPRRREMRQERTWRVSQKREEGGFDMSEEGSEEAGEDCRRKGRGLLPPPVEARRL</sequence>
<name>A0ACB9S5M6_9MYRT</name>
<dbReference type="Proteomes" id="UP001057402">
    <property type="component" value="Chromosome 2"/>
</dbReference>
<proteinExistence type="predicted"/>
<organism evidence="1 2">
    <name type="scientific">Melastoma candidum</name>
    <dbReference type="NCBI Taxonomy" id="119954"/>
    <lineage>
        <taxon>Eukaryota</taxon>
        <taxon>Viridiplantae</taxon>
        <taxon>Streptophyta</taxon>
        <taxon>Embryophyta</taxon>
        <taxon>Tracheophyta</taxon>
        <taxon>Spermatophyta</taxon>
        <taxon>Magnoliopsida</taxon>
        <taxon>eudicotyledons</taxon>
        <taxon>Gunneridae</taxon>
        <taxon>Pentapetalae</taxon>
        <taxon>rosids</taxon>
        <taxon>malvids</taxon>
        <taxon>Myrtales</taxon>
        <taxon>Melastomataceae</taxon>
        <taxon>Melastomatoideae</taxon>
        <taxon>Melastomateae</taxon>
        <taxon>Melastoma</taxon>
    </lineage>
</organism>
<evidence type="ECO:0000313" key="1">
    <source>
        <dbReference type="EMBL" id="KAI4386670.1"/>
    </source>
</evidence>
<protein>
    <submittedName>
        <fullName evidence="1">Uncharacterized protein</fullName>
    </submittedName>
</protein>
<gene>
    <name evidence="1" type="ORF">MLD38_004583</name>
</gene>
<dbReference type="EMBL" id="CM042881">
    <property type="protein sequence ID" value="KAI4386670.1"/>
    <property type="molecule type" value="Genomic_DNA"/>
</dbReference>
<accession>A0ACB9S5M6</accession>
<evidence type="ECO:0000313" key="2">
    <source>
        <dbReference type="Proteomes" id="UP001057402"/>
    </source>
</evidence>
<comment type="caution">
    <text evidence="1">The sequence shown here is derived from an EMBL/GenBank/DDBJ whole genome shotgun (WGS) entry which is preliminary data.</text>
</comment>
<keyword evidence="2" id="KW-1185">Reference proteome</keyword>